<evidence type="ECO:0000313" key="2">
    <source>
        <dbReference type="Proteomes" id="UP001155587"/>
    </source>
</evidence>
<proteinExistence type="predicted"/>
<dbReference type="AlphaFoldDB" id="A0A9X3CM24"/>
<protein>
    <submittedName>
        <fullName evidence="1">Cellulose biosynthesis protein BcsE</fullName>
    </submittedName>
</protein>
<sequence length="280" mass="31529">MFIHNGAASHHFITAHGYHVFSCSSEIETSVSRMQDAVIVFNCQGFHDIEHVTQQAFTLKQKFGASLRVLVKESKPCIRYNDFHMLINAGVQSIIEHHRSDSVLFDQIRLASLTKMDSHNIDLPTLQGYFQSPLMHSGIQPFDDFFNITNDVISKIQHSQLEFALVELIPFSSVPMSEATSYCKLKRKGDIATCVNGRLVLFFSSLRLYEVSQALSNVFTVATNEIFSQTNTLTKHDDIVAKLHTLNQHHLGTAEALQNTTVKKTVLSSSKAIKVDWEMV</sequence>
<dbReference type="Pfam" id="PF10995">
    <property type="entry name" value="CBP_BcsE"/>
    <property type="match status" value="1"/>
</dbReference>
<reference evidence="1" key="1">
    <citation type="submission" date="2022-02" db="EMBL/GenBank/DDBJ databases">
        <title>Vibrio sp. nov, a new bacterium isolated from seawater.</title>
        <authorList>
            <person name="Yuan Y."/>
        </authorList>
    </citation>
    <scope>NUCLEOTIDE SEQUENCE</scope>
    <source>
        <strain evidence="1">ZSDZ65</strain>
    </source>
</reference>
<organism evidence="1 2">
    <name type="scientific">Vibrio qingdaonensis</name>
    <dbReference type="NCBI Taxonomy" id="2829491"/>
    <lineage>
        <taxon>Bacteria</taxon>
        <taxon>Pseudomonadati</taxon>
        <taxon>Pseudomonadota</taxon>
        <taxon>Gammaproteobacteria</taxon>
        <taxon>Vibrionales</taxon>
        <taxon>Vibrionaceae</taxon>
        <taxon>Vibrio</taxon>
    </lineage>
</organism>
<dbReference type="InterPro" id="IPR017745">
    <property type="entry name" value="BcsE"/>
</dbReference>
<keyword evidence="2" id="KW-1185">Reference proteome</keyword>
<comment type="caution">
    <text evidence="1">The sequence shown here is derived from an EMBL/GenBank/DDBJ whole genome shotgun (WGS) entry which is preliminary data.</text>
</comment>
<gene>
    <name evidence="1" type="ORF">MD535_06400</name>
</gene>
<name>A0A9X3CM24_9VIBR</name>
<evidence type="ECO:0000313" key="1">
    <source>
        <dbReference type="EMBL" id="MCW8345639.1"/>
    </source>
</evidence>
<accession>A0A9X3CM24</accession>
<dbReference type="RefSeq" id="WP_265674046.1">
    <property type="nucleotide sequence ID" value="NZ_JAKRRY010000005.1"/>
</dbReference>
<dbReference type="GO" id="GO:0035438">
    <property type="term" value="F:cyclic-di-GMP binding"/>
    <property type="evidence" value="ECO:0007669"/>
    <property type="project" value="InterPro"/>
</dbReference>
<dbReference type="EMBL" id="JAKRRY010000005">
    <property type="protein sequence ID" value="MCW8345639.1"/>
    <property type="molecule type" value="Genomic_DNA"/>
</dbReference>
<dbReference type="Proteomes" id="UP001155587">
    <property type="component" value="Unassembled WGS sequence"/>
</dbReference>